<dbReference type="GO" id="GO:0044781">
    <property type="term" value="P:bacterial-type flagellum organization"/>
    <property type="evidence" value="ECO:0007669"/>
    <property type="project" value="InterPro"/>
</dbReference>
<evidence type="ECO:0000256" key="4">
    <source>
        <dbReference type="ARBA" id="ARBA00022692"/>
    </source>
</evidence>
<dbReference type="GO" id="GO:0005886">
    <property type="term" value="C:plasma membrane"/>
    <property type="evidence" value="ECO:0007669"/>
    <property type="project" value="UniProtKB-SubCell"/>
</dbReference>
<proteinExistence type="inferred from homology"/>
<evidence type="ECO:0000256" key="2">
    <source>
        <dbReference type="ARBA" id="ARBA00004236"/>
    </source>
</evidence>
<name>A0A2N8KRA6_9BURK</name>
<protein>
    <submittedName>
        <fullName evidence="11">Flagellar biogenesis protein</fullName>
    </submittedName>
</protein>
<sequence length="132" mass="13975">MNSSPLLPLLWFLAILCLIPLALWLLKRTPLGGAGSQTHGAMRLVAQLPIAPNQRLLTVEVGQGDDRRWLVLGVTGQQINTLHVMPPQAEAPSATGLAPFANGSFAQQLGARLRGQTPAHVEDKSAGGRDAS</sequence>
<keyword evidence="3" id="KW-1003">Cell membrane</keyword>
<dbReference type="PANTHER" id="PTHR38766:SF1">
    <property type="entry name" value="FLAGELLAR PROTEIN FLIO"/>
    <property type="match status" value="1"/>
</dbReference>
<evidence type="ECO:0000256" key="3">
    <source>
        <dbReference type="ARBA" id="ARBA00022475"/>
    </source>
</evidence>
<dbReference type="GO" id="GO:0009425">
    <property type="term" value="C:bacterial-type flagellum basal body"/>
    <property type="evidence" value="ECO:0007669"/>
    <property type="project" value="UniProtKB-SubCell"/>
</dbReference>
<dbReference type="InterPro" id="IPR022781">
    <property type="entry name" value="Flagellar_biosynth_FliO"/>
</dbReference>
<keyword evidence="6 10" id="KW-0472">Membrane</keyword>
<dbReference type="InterPro" id="IPR052205">
    <property type="entry name" value="FliO/MopB"/>
</dbReference>
<keyword evidence="12" id="KW-1185">Reference proteome</keyword>
<dbReference type="OrthoDB" id="8905632at2"/>
<reference evidence="11 12" key="1">
    <citation type="submission" date="2018-01" db="EMBL/GenBank/DDBJ databases">
        <title>Draft genome sequence of Paucibacter aquatile CR182 isolated from freshwater of the Nakdong River.</title>
        <authorList>
            <person name="Choi A."/>
            <person name="Chung E.J."/>
        </authorList>
    </citation>
    <scope>NUCLEOTIDE SEQUENCE [LARGE SCALE GENOMIC DNA]</scope>
    <source>
        <strain evidence="11 12">CR182</strain>
    </source>
</reference>
<evidence type="ECO:0000313" key="12">
    <source>
        <dbReference type="Proteomes" id="UP000235916"/>
    </source>
</evidence>
<dbReference type="AlphaFoldDB" id="A0A2N8KRA6"/>
<evidence type="ECO:0000256" key="9">
    <source>
        <dbReference type="SAM" id="MobiDB-lite"/>
    </source>
</evidence>
<keyword evidence="11" id="KW-0969">Cilium</keyword>
<keyword evidence="5 10" id="KW-1133">Transmembrane helix</keyword>
<feature type="region of interest" description="Disordered" evidence="9">
    <location>
        <begin position="112"/>
        <end position="132"/>
    </location>
</feature>
<evidence type="ECO:0000313" key="11">
    <source>
        <dbReference type="EMBL" id="PND35997.1"/>
    </source>
</evidence>
<evidence type="ECO:0000256" key="10">
    <source>
        <dbReference type="SAM" id="Phobius"/>
    </source>
</evidence>
<dbReference type="PANTHER" id="PTHR38766">
    <property type="entry name" value="FLAGELLAR PROTEIN FLIO"/>
    <property type="match status" value="1"/>
</dbReference>
<dbReference type="Pfam" id="PF04347">
    <property type="entry name" value="FliO"/>
    <property type="match status" value="1"/>
</dbReference>
<comment type="subcellular location">
    <subcellularLocation>
        <location evidence="1">Bacterial flagellum basal body</location>
    </subcellularLocation>
    <subcellularLocation>
        <location evidence="2">Cell membrane</location>
    </subcellularLocation>
</comment>
<keyword evidence="11" id="KW-0282">Flagellum</keyword>
<gene>
    <name evidence="11" type="ORF">C1O66_19850</name>
</gene>
<organism evidence="11 12">
    <name type="scientific">Kinneretia aquatilis</name>
    <dbReference type="NCBI Taxonomy" id="2070761"/>
    <lineage>
        <taxon>Bacteria</taxon>
        <taxon>Pseudomonadati</taxon>
        <taxon>Pseudomonadota</taxon>
        <taxon>Betaproteobacteria</taxon>
        <taxon>Burkholderiales</taxon>
        <taxon>Sphaerotilaceae</taxon>
        <taxon>Roseateles</taxon>
    </lineage>
</organism>
<dbReference type="EMBL" id="POSP01000004">
    <property type="protein sequence ID" value="PND35997.1"/>
    <property type="molecule type" value="Genomic_DNA"/>
</dbReference>
<keyword evidence="4 10" id="KW-0812">Transmembrane</keyword>
<accession>A0A2N8KRA6</accession>
<feature type="transmembrane region" description="Helical" evidence="10">
    <location>
        <begin position="6"/>
        <end position="26"/>
    </location>
</feature>
<dbReference type="RefSeq" id="WP_102769776.1">
    <property type="nucleotide sequence ID" value="NZ_POSP01000004.1"/>
</dbReference>
<dbReference type="Proteomes" id="UP000235916">
    <property type="component" value="Unassembled WGS sequence"/>
</dbReference>
<keyword evidence="11" id="KW-0966">Cell projection</keyword>
<keyword evidence="7" id="KW-0975">Bacterial flagellum</keyword>
<feature type="compositionally biased region" description="Basic and acidic residues" evidence="9">
    <location>
        <begin position="120"/>
        <end position="132"/>
    </location>
</feature>
<evidence type="ECO:0000256" key="5">
    <source>
        <dbReference type="ARBA" id="ARBA00022989"/>
    </source>
</evidence>
<evidence type="ECO:0000256" key="6">
    <source>
        <dbReference type="ARBA" id="ARBA00023136"/>
    </source>
</evidence>
<evidence type="ECO:0000256" key="7">
    <source>
        <dbReference type="ARBA" id="ARBA00023143"/>
    </source>
</evidence>
<evidence type="ECO:0000256" key="8">
    <source>
        <dbReference type="ARBA" id="ARBA00037937"/>
    </source>
</evidence>
<evidence type="ECO:0000256" key="1">
    <source>
        <dbReference type="ARBA" id="ARBA00004117"/>
    </source>
</evidence>
<comment type="similarity">
    <text evidence="8">Belongs to the FliO/MopB family.</text>
</comment>
<comment type="caution">
    <text evidence="11">The sequence shown here is derived from an EMBL/GenBank/DDBJ whole genome shotgun (WGS) entry which is preliminary data.</text>
</comment>